<comment type="caution">
    <text evidence="1">The sequence shown here is derived from an EMBL/GenBank/DDBJ whole genome shotgun (WGS) entry which is preliminary data.</text>
</comment>
<sequence>MCEVLSKSNVKDFETKVMQIFDTNNWMTSYLRDLSDGTLLEGAEEAKKVKKMAGQLQGSQREKLLSTCVTGSKLSFQWKLGCQTSVWKASFRSIMYRDSERILTFLNKSKTQQDCRFQFTDKKVAGPVKNLRFPAVPSALTSQ</sequence>
<keyword evidence="2" id="KW-1185">Reference proteome</keyword>
<dbReference type="Proteomes" id="UP001279734">
    <property type="component" value="Unassembled WGS sequence"/>
</dbReference>
<gene>
    <name evidence="1" type="ORF">Nepgr_025578</name>
</gene>
<accession>A0AAD3T5C9</accession>
<evidence type="ECO:0000313" key="1">
    <source>
        <dbReference type="EMBL" id="GMH23735.1"/>
    </source>
</evidence>
<proteinExistence type="predicted"/>
<evidence type="ECO:0000313" key="2">
    <source>
        <dbReference type="Proteomes" id="UP001279734"/>
    </source>
</evidence>
<reference evidence="1" key="1">
    <citation type="submission" date="2023-05" db="EMBL/GenBank/DDBJ databases">
        <title>Nepenthes gracilis genome sequencing.</title>
        <authorList>
            <person name="Fukushima K."/>
        </authorList>
    </citation>
    <scope>NUCLEOTIDE SEQUENCE</scope>
    <source>
        <strain evidence="1">SING2019-196</strain>
    </source>
</reference>
<name>A0AAD3T5C9_NEPGR</name>
<dbReference type="AlphaFoldDB" id="A0AAD3T5C9"/>
<organism evidence="1 2">
    <name type="scientific">Nepenthes gracilis</name>
    <name type="common">Slender pitcher plant</name>
    <dbReference type="NCBI Taxonomy" id="150966"/>
    <lineage>
        <taxon>Eukaryota</taxon>
        <taxon>Viridiplantae</taxon>
        <taxon>Streptophyta</taxon>
        <taxon>Embryophyta</taxon>
        <taxon>Tracheophyta</taxon>
        <taxon>Spermatophyta</taxon>
        <taxon>Magnoliopsida</taxon>
        <taxon>eudicotyledons</taxon>
        <taxon>Gunneridae</taxon>
        <taxon>Pentapetalae</taxon>
        <taxon>Caryophyllales</taxon>
        <taxon>Nepenthaceae</taxon>
        <taxon>Nepenthes</taxon>
    </lineage>
</organism>
<protein>
    <submittedName>
        <fullName evidence="1">Uncharacterized protein</fullName>
    </submittedName>
</protein>
<dbReference type="EMBL" id="BSYO01000026">
    <property type="protein sequence ID" value="GMH23735.1"/>
    <property type="molecule type" value="Genomic_DNA"/>
</dbReference>